<accession>A0ABS9PCB4</accession>
<comment type="subunit">
    <text evidence="9">Homodimer, forms a heterotetramer with a Cas1 homodimer.</text>
</comment>
<dbReference type="GO" id="GO:0004519">
    <property type="term" value="F:endonuclease activity"/>
    <property type="evidence" value="ECO:0007669"/>
    <property type="project" value="UniProtKB-KW"/>
</dbReference>
<keyword evidence="11" id="KW-1185">Reference proteome</keyword>
<keyword evidence="4 9" id="KW-0479">Metal-binding</keyword>
<comment type="cofactor">
    <cofactor evidence="1 9">
        <name>Mg(2+)</name>
        <dbReference type="ChEBI" id="CHEBI:18420"/>
    </cofactor>
</comment>
<dbReference type="InterPro" id="IPR019199">
    <property type="entry name" value="Virulence_VapD/CRISPR_Cas2"/>
</dbReference>
<dbReference type="EC" id="3.1.-.-" evidence="9"/>
<dbReference type="SUPFAM" id="SSF143430">
    <property type="entry name" value="TTP0101/SSO1404-like"/>
    <property type="match status" value="1"/>
</dbReference>
<evidence type="ECO:0000256" key="5">
    <source>
        <dbReference type="ARBA" id="ARBA00022759"/>
    </source>
</evidence>
<dbReference type="NCBIfam" id="TIGR01573">
    <property type="entry name" value="cas2"/>
    <property type="match status" value="1"/>
</dbReference>
<dbReference type="CDD" id="cd09725">
    <property type="entry name" value="Cas2_I_II_III"/>
    <property type="match status" value="1"/>
</dbReference>
<evidence type="ECO:0000256" key="3">
    <source>
        <dbReference type="ARBA" id="ARBA00022722"/>
    </source>
</evidence>
<comment type="function">
    <text evidence="9">CRISPR (clustered regularly interspaced short palindromic repeat), is an adaptive immune system that provides protection against mobile genetic elements (viruses, transposable elements and conjugative plasmids). CRISPR clusters contain sequences complementary to antecedent mobile elements and target invading nucleic acids. CRISPR clusters are transcribed and processed into CRISPR RNA (crRNA). Functions as a ssRNA-specific endoribonuclease. Involved in the integration of spacer DNA into the CRISPR cassette.</text>
</comment>
<reference evidence="10 11" key="1">
    <citation type="submission" date="2020-05" db="EMBL/GenBank/DDBJ databases">
        <title>Comparative genomic analysis of denitrifying bacteria from Halomonas genus.</title>
        <authorList>
            <person name="Wang L."/>
            <person name="Shao Z."/>
        </authorList>
    </citation>
    <scope>NUCLEOTIDE SEQUENCE [LARGE SCALE GENOMIC DNA]</scope>
    <source>
        <strain evidence="10 11">A4</strain>
    </source>
</reference>
<evidence type="ECO:0000256" key="1">
    <source>
        <dbReference type="ARBA" id="ARBA00001946"/>
    </source>
</evidence>
<evidence type="ECO:0000256" key="8">
    <source>
        <dbReference type="ARBA" id="ARBA00023118"/>
    </source>
</evidence>
<protein>
    <recommendedName>
        <fullName evidence="9">CRISPR-associated endoribonuclease Cas2</fullName>
        <ecNumber evidence="9">3.1.-.-</ecNumber>
    </recommendedName>
</protein>
<comment type="similarity">
    <text evidence="2 9">Belongs to the CRISPR-associated endoribonuclease Cas2 protein family.</text>
</comment>
<proteinExistence type="inferred from homology"/>
<dbReference type="HAMAP" id="MF_01471">
    <property type="entry name" value="Cas2"/>
    <property type="match status" value="1"/>
</dbReference>
<keyword evidence="5 9" id="KW-0255">Endonuclease</keyword>
<evidence type="ECO:0000313" key="11">
    <source>
        <dbReference type="Proteomes" id="UP000814385"/>
    </source>
</evidence>
<sequence>MAVTGVNWLVCYDIRDSRRLRRVHRCCRHWGMPLQRSVFACALKAEDLGVMIEELRSLMDEGEDDVRLYPIEDLANAIIQGTTRLPLMVESLIRMQQQGIVDDDREPEG</sequence>
<dbReference type="PANTHER" id="PTHR34405:SF3">
    <property type="entry name" value="CRISPR-ASSOCIATED ENDORIBONUCLEASE CAS2 3"/>
    <property type="match status" value="1"/>
</dbReference>
<keyword evidence="6 9" id="KW-0378">Hydrolase</keyword>
<evidence type="ECO:0000256" key="6">
    <source>
        <dbReference type="ARBA" id="ARBA00022801"/>
    </source>
</evidence>
<dbReference type="RefSeq" id="WP_238978551.1">
    <property type="nucleotide sequence ID" value="NZ_JABFUC010000015.1"/>
</dbReference>
<keyword evidence="7 9" id="KW-0460">Magnesium</keyword>
<evidence type="ECO:0000256" key="4">
    <source>
        <dbReference type="ARBA" id="ARBA00022723"/>
    </source>
</evidence>
<evidence type="ECO:0000256" key="7">
    <source>
        <dbReference type="ARBA" id="ARBA00022842"/>
    </source>
</evidence>
<dbReference type="Proteomes" id="UP000814385">
    <property type="component" value="Unassembled WGS sequence"/>
</dbReference>
<keyword evidence="8 9" id="KW-0051">Antiviral defense</keyword>
<name>A0ABS9PCB4_9GAMM</name>
<dbReference type="InterPro" id="IPR021127">
    <property type="entry name" value="CRISPR_associated_Cas2"/>
</dbReference>
<feature type="binding site" evidence="9">
    <location>
        <position position="13"/>
    </location>
    <ligand>
        <name>Mg(2+)</name>
        <dbReference type="ChEBI" id="CHEBI:18420"/>
        <note>catalytic</note>
    </ligand>
</feature>
<dbReference type="EMBL" id="JABFUC010000015">
    <property type="protein sequence ID" value="MCG6659403.1"/>
    <property type="molecule type" value="Genomic_DNA"/>
</dbReference>
<evidence type="ECO:0000256" key="2">
    <source>
        <dbReference type="ARBA" id="ARBA00009959"/>
    </source>
</evidence>
<dbReference type="Pfam" id="PF09827">
    <property type="entry name" value="CRISPR_Cas2"/>
    <property type="match status" value="1"/>
</dbReference>
<gene>
    <name evidence="9 10" type="primary">cas2</name>
    <name evidence="10" type="ORF">HOP52_16725</name>
</gene>
<keyword evidence="3 9" id="KW-0540">Nuclease</keyword>
<evidence type="ECO:0000256" key="9">
    <source>
        <dbReference type="HAMAP-Rule" id="MF_01471"/>
    </source>
</evidence>
<organism evidence="10 11">
    <name type="scientific">Billgrantia campisalis</name>
    <dbReference type="NCBI Taxonomy" id="74661"/>
    <lineage>
        <taxon>Bacteria</taxon>
        <taxon>Pseudomonadati</taxon>
        <taxon>Pseudomonadota</taxon>
        <taxon>Gammaproteobacteria</taxon>
        <taxon>Oceanospirillales</taxon>
        <taxon>Halomonadaceae</taxon>
        <taxon>Billgrantia</taxon>
    </lineage>
</organism>
<comment type="caution">
    <text evidence="10">The sequence shown here is derived from an EMBL/GenBank/DDBJ whole genome shotgun (WGS) entry which is preliminary data.</text>
</comment>
<dbReference type="PANTHER" id="PTHR34405">
    <property type="entry name" value="CRISPR-ASSOCIATED ENDORIBONUCLEASE CAS2"/>
    <property type="match status" value="1"/>
</dbReference>
<evidence type="ECO:0000313" key="10">
    <source>
        <dbReference type="EMBL" id="MCG6659403.1"/>
    </source>
</evidence>
<dbReference type="Gene3D" id="3.30.70.240">
    <property type="match status" value="1"/>
</dbReference>